<dbReference type="PANTHER" id="PTHR43785">
    <property type="entry name" value="GAMMA-GLUTAMYLPUTRESCINE SYNTHETASE"/>
    <property type="match status" value="1"/>
</dbReference>
<evidence type="ECO:0000256" key="2">
    <source>
        <dbReference type="ARBA" id="ARBA00022723"/>
    </source>
</evidence>
<gene>
    <name evidence="7" type="ORF">UFOPK2958_01113</name>
</gene>
<keyword evidence="4" id="KW-0067">ATP-binding</keyword>
<dbReference type="Gene3D" id="3.10.20.70">
    <property type="entry name" value="Glutamine synthetase, N-terminal domain"/>
    <property type="match status" value="1"/>
</dbReference>
<dbReference type="Pfam" id="PF00120">
    <property type="entry name" value="Gln-synt_C"/>
    <property type="match status" value="1"/>
</dbReference>
<reference evidence="7" key="1">
    <citation type="submission" date="2020-05" db="EMBL/GenBank/DDBJ databases">
        <authorList>
            <person name="Chiriac C."/>
            <person name="Salcher M."/>
            <person name="Ghai R."/>
            <person name="Kavagutti S V."/>
        </authorList>
    </citation>
    <scope>NUCLEOTIDE SEQUENCE</scope>
</reference>
<dbReference type="AlphaFoldDB" id="A0A6J6WY49"/>
<keyword evidence="1" id="KW-0436">Ligase</keyword>
<keyword evidence="2" id="KW-0479">Metal-binding</keyword>
<dbReference type="EMBL" id="CAFAAB010000138">
    <property type="protein sequence ID" value="CAB4790111.1"/>
    <property type="molecule type" value="Genomic_DNA"/>
</dbReference>
<dbReference type="SUPFAM" id="SSF55931">
    <property type="entry name" value="Glutamine synthetase/guanido kinase"/>
    <property type="match status" value="1"/>
</dbReference>
<feature type="domain" description="GS beta-grasp" evidence="5">
    <location>
        <begin position="15"/>
        <end position="100"/>
    </location>
</feature>
<dbReference type="Gene3D" id="3.30.590.10">
    <property type="entry name" value="Glutamine synthetase/guanido kinase, catalytic domain"/>
    <property type="match status" value="1"/>
</dbReference>
<proteinExistence type="predicted"/>
<name>A0A6J6WY49_9ZZZZ</name>
<dbReference type="InterPro" id="IPR008146">
    <property type="entry name" value="Gln_synth_cat_dom"/>
</dbReference>
<dbReference type="SUPFAM" id="SSF54368">
    <property type="entry name" value="Glutamine synthetase, N-terminal domain"/>
    <property type="match status" value="1"/>
</dbReference>
<dbReference type="InterPro" id="IPR014746">
    <property type="entry name" value="Gln_synth/guanido_kin_cat_dom"/>
</dbReference>
<evidence type="ECO:0000256" key="3">
    <source>
        <dbReference type="ARBA" id="ARBA00022741"/>
    </source>
</evidence>
<evidence type="ECO:0000259" key="5">
    <source>
        <dbReference type="PROSITE" id="PS51986"/>
    </source>
</evidence>
<dbReference type="PROSITE" id="PS51987">
    <property type="entry name" value="GS_CATALYTIC"/>
    <property type="match status" value="1"/>
</dbReference>
<feature type="domain" description="GS catalytic" evidence="6">
    <location>
        <begin position="107"/>
        <end position="429"/>
    </location>
</feature>
<evidence type="ECO:0000256" key="4">
    <source>
        <dbReference type="ARBA" id="ARBA00022840"/>
    </source>
</evidence>
<dbReference type="PROSITE" id="PS51986">
    <property type="entry name" value="GS_BETA_GRASP"/>
    <property type="match status" value="1"/>
</dbReference>
<evidence type="ECO:0000259" key="6">
    <source>
        <dbReference type="PROSITE" id="PS51987"/>
    </source>
</evidence>
<dbReference type="PANTHER" id="PTHR43785:SF11">
    <property type="entry name" value="GAMMA-GLUTAMYLPOLYAMINE SYNTHETASE GLNA2"/>
    <property type="match status" value="1"/>
</dbReference>
<dbReference type="GO" id="GO:0004356">
    <property type="term" value="F:glutamine synthetase activity"/>
    <property type="evidence" value="ECO:0007669"/>
    <property type="project" value="InterPro"/>
</dbReference>
<dbReference type="InterPro" id="IPR036651">
    <property type="entry name" value="Gln_synt_N_sf"/>
</dbReference>
<organism evidence="7">
    <name type="scientific">freshwater metagenome</name>
    <dbReference type="NCBI Taxonomy" id="449393"/>
    <lineage>
        <taxon>unclassified sequences</taxon>
        <taxon>metagenomes</taxon>
        <taxon>ecological metagenomes</taxon>
    </lineage>
</organism>
<evidence type="ECO:0000313" key="7">
    <source>
        <dbReference type="EMBL" id="CAB4790111.1"/>
    </source>
</evidence>
<evidence type="ECO:0000256" key="1">
    <source>
        <dbReference type="ARBA" id="ARBA00022598"/>
    </source>
</evidence>
<dbReference type="SMART" id="SM01230">
    <property type="entry name" value="Gln-synt_C"/>
    <property type="match status" value="1"/>
</dbReference>
<dbReference type="GO" id="GO:0006542">
    <property type="term" value="P:glutamine biosynthetic process"/>
    <property type="evidence" value="ECO:0007669"/>
    <property type="project" value="InterPro"/>
</dbReference>
<accession>A0A6J6WY49</accession>
<protein>
    <submittedName>
        <fullName evidence="7">Unannotated protein</fullName>
    </submittedName>
</protein>
<sequence length="429" mass="47971">MQNQVQYVLRTVEERGVRFVQLWFTDVLGRHKAFHVTPAELEDALDDGMTFDGSAIDGFSRTQESDVLARPDLTTFQLLPWHAEGEGVARVFCDIFNIDGSVFEGCPRQQLRRVLNDARGSGYTFYAAPEIEYFYFKDLGTGQGPVPADSGSYFDLLPDDAPSQLRRRTVLTLEEMGIGVEHAQHEDAPGQHEIDLRYTDALTMADTVMTVRHVVKELARQSNLIASFMPKPLSLEQGSGMHTHLSLWKDGENAFIGDNEYGLSPVAESFMAGLVEHAPEITAVTNQWVNSYKRLVPGHEAPVNAAWARFIPSTLVRVPTVKTGRSESTRLEYRAPDPAANPYLAFAVILAAGLKGVEGNYTLPAEGESTRTLPRSLAEAVELMEKSDLLHDTLGDHLVEWFLRNKRAEWASYRAEVTPFEWARYLPLL</sequence>
<dbReference type="GO" id="GO:0005524">
    <property type="term" value="F:ATP binding"/>
    <property type="evidence" value="ECO:0007669"/>
    <property type="project" value="UniProtKB-KW"/>
</dbReference>
<dbReference type="InterPro" id="IPR008147">
    <property type="entry name" value="Gln_synt_N"/>
</dbReference>
<keyword evidence="3" id="KW-0547">Nucleotide-binding</keyword>
<dbReference type="GO" id="GO:0046872">
    <property type="term" value="F:metal ion binding"/>
    <property type="evidence" value="ECO:0007669"/>
    <property type="project" value="UniProtKB-KW"/>
</dbReference>
<dbReference type="Pfam" id="PF03951">
    <property type="entry name" value="Gln-synt_N"/>
    <property type="match status" value="1"/>
</dbReference>